<accession>A0A7C3KEL4</accession>
<dbReference type="EMBL" id="DSRU01000157">
    <property type="protein sequence ID" value="HFM98171.1"/>
    <property type="molecule type" value="Genomic_DNA"/>
</dbReference>
<feature type="domain" description="Peptidase M50" evidence="12">
    <location>
        <begin position="246"/>
        <end position="430"/>
    </location>
</feature>
<keyword evidence="6" id="KW-0378">Hydrolase</keyword>
<comment type="subcellular location">
    <subcellularLocation>
        <location evidence="2">Membrane</location>
        <topology evidence="2">Multi-pass membrane protein</topology>
    </subcellularLocation>
</comment>
<keyword evidence="8 11" id="KW-1133">Transmembrane helix</keyword>
<dbReference type="GO" id="GO:0016020">
    <property type="term" value="C:membrane"/>
    <property type="evidence" value="ECO:0007669"/>
    <property type="project" value="UniProtKB-SubCell"/>
</dbReference>
<feature type="transmembrane region" description="Helical" evidence="11">
    <location>
        <begin position="385"/>
        <end position="406"/>
    </location>
</feature>
<keyword evidence="7" id="KW-0809">Transit peptide</keyword>
<comment type="caution">
    <text evidence="13">The sequence shown here is derived from an EMBL/GenBank/DDBJ whole genome shotgun (WGS) entry which is preliminary data.</text>
</comment>
<dbReference type="PANTHER" id="PTHR31412:SF0">
    <property type="entry name" value="ZINC METALLOPROTEASE EGY1, CHLOROPLASTIC-RELATED"/>
    <property type="match status" value="1"/>
</dbReference>
<feature type="transmembrane region" description="Helical" evidence="11">
    <location>
        <begin position="471"/>
        <end position="496"/>
    </location>
</feature>
<feature type="transmembrane region" description="Helical" evidence="11">
    <location>
        <begin position="61"/>
        <end position="79"/>
    </location>
</feature>
<name>A0A7C3KEL4_9CYAN</name>
<organism evidence="13">
    <name type="scientific">Oscillatoriales cyanobacterium SpSt-418</name>
    <dbReference type="NCBI Taxonomy" id="2282169"/>
    <lineage>
        <taxon>Bacteria</taxon>
        <taxon>Bacillati</taxon>
        <taxon>Cyanobacteriota</taxon>
        <taxon>Cyanophyceae</taxon>
        <taxon>Oscillatoriophycideae</taxon>
        <taxon>Oscillatoriales</taxon>
    </lineage>
</organism>
<dbReference type="CDD" id="cd06160">
    <property type="entry name" value="S2P-M50_like_2"/>
    <property type="match status" value="1"/>
</dbReference>
<evidence type="ECO:0000313" key="13">
    <source>
        <dbReference type="EMBL" id="HFM98171.1"/>
    </source>
</evidence>
<evidence type="ECO:0000256" key="11">
    <source>
        <dbReference type="SAM" id="Phobius"/>
    </source>
</evidence>
<evidence type="ECO:0000256" key="5">
    <source>
        <dbReference type="ARBA" id="ARBA00022692"/>
    </source>
</evidence>
<dbReference type="InterPro" id="IPR044838">
    <property type="entry name" value="EGY1-like"/>
</dbReference>
<gene>
    <name evidence="13" type="ORF">ENR64_10535</name>
</gene>
<dbReference type="AlphaFoldDB" id="A0A7C3KEL4"/>
<evidence type="ECO:0000256" key="10">
    <source>
        <dbReference type="SAM" id="MobiDB-lite"/>
    </source>
</evidence>
<evidence type="ECO:0000256" key="4">
    <source>
        <dbReference type="ARBA" id="ARBA00022670"/>
    </source>
</evidence>
<comment type="cofactor">
    <cofactor evidence="1">
        <name>Zn(2+)</name>
        <dbReference type="ChEBI" id="CHEBI:29105"/>
    </cofactor>
</comment>
<proteinExistence type="inferred from homology"/>
<evidence type="ECO:0000256" key="2">
    <source>
        <dbReference type="ARBA" id="ARBA00004141"/>
    </source>
</evidence>
<dbReference type="GO" id="GO:0008233">
    <property type="term" value="F:peptidase activity"/>
    <property type="evidence" value="ECO:0007669"/>
    <property type="project" value="UniProtKB-KW"/>
</dbReference>
<evidence type="ECO:0000256" key="6">
    <source>
        <dbReference type="ARBA" id="ARBA00022801"/>
    </source>
</evidence>
<evidence type="ECO:0000256" key="1">
    <source>
        <dbReference type="ARBA" id="ARBA00001947"/>
    </source>
</evidence>
<keyword evidence="5 11" id="KW-0812">Transmembrane</keyword>
<feature type="transmembrane region" description="Helical" evidence="11">
    <location>
        <begin position="276"/>
        <end position="295"/>
    </location>
</feature>
<reference evidence="13" key="1">
    <citation type="journal article" date="2020" name="mSystems">
        <title>Genome- and Community-Level Interaction Insights into Carbon Utilization and Element Cycling Functions of Hydrothermarchaeota in Hydrothermal Sediment.</title>
        <authorList>
            <person name="Zhou Z."/>
            <person name="Liu Y."/>
            <person name="Xu W."/>
            <person name="Pan J."/>
            <person name="Luo Z.H."/>
            <person name="Li M."/>
        </authorList>
    </citation>
    <scope>NUCLEOTIDE SEQUENCE [LARGE SCALE GENOMIC DNA]</scope>
    <source>
        <strain evidence="13">SpSt-418</strain>
    </source>
</reference>
<evidence type="ECO:0000256" key="7">
    <source>
        <dbReference type="ARBA" id="ARBA00022946"/>
    </source>
</evidence>
<evidence type="ECO:0000259" key="12">
    <source>
        <dbReference type="Pfam" id="PF02163"/>
    </source>
</evidence>
<feature type="transmembrane region" description="Helical" evidence="11">
    <location>
        <begin position="307"/>
        <end position="331"/>
    </location>
</feature>
<dbReference type="GO" id="GO:0006508">
    <property type="term" value="P:proteolysis"/>
    <property type="evidence" value="ECO:0007669"/>
    <property type="project" value="UniProtKB-KW"/>
</dbReference>
<sequence length="499" mass="55748">MNVLFLLFLLGFITYLIVRRVSGVTRTPTWLLWLVAMTPAFIWSAWGLLKGTEKTMPSELVLIPFIVCLVLYWVLIQMGRVSPAVKSSSDGESGSEIDSNTAIARPETLTPSPLNKLEEGSLKNCFPWSVYYLQQIEYRPQAVICRGQLRSSPEVAYRTVCENIESAFGDRFYTIFQEGANGKPFFALVTNPHTQLSARVRQDDTRPVLAIFLAIITFYTTSLAWLQLSNRLNNFSFERISEGFPYAVVLLLILGVHELGHYFAARKYKVRATLPYFIPVLPLPLLPFGTFGAFTHLRSPLPNRKGLFDIGIAGPLISLCIGLPLLLWGFAHSQVLPVPEASAQFTLTRFFQTFDPHFSLLLSLLSKLALGSKLTGSTVLNLHPVAVASFLGLLVTAFNLMPVGQLDGGRITHAMFGQRRATMISQFVRIGLFLLSLKYFHLMVLAILLFLLPATDEATLNDVSELDDRRYFLGLLTLFFLVLLLLPTPTILNPLLGLQ</sequence>
<dbReference type="InterPro" id="IPR008915">
    <property type="entry name" value="Peptidase_M50"/>
</dbReference>
<feature type="transmembrane region" description="Helical" evidence="11">
    <location>
        <begin position="30"/>
        <end position="49"/>
    </location>
</feature>
<keyword evidence="4 13" id="KW-0645">Protease</keyword>
<evidence type="ECO:0000256" key="9">
    <source>
        <dbReference type="ARBA" id="ARBA00023136"/>
    </source>
</evidence>
<dbReference type="PANTHER" id="PTHR31412">
    <property type="entry name" value="ZINC METALLOPROTEASE EGY1"/>
    <property type="match status" value="1"/>
</dbReference>
<feature type="transmembrane region" description="Helical" evidence="11">
    <location>
        <begin position="208"/>
        <end position="226"/>
    </location>
</feature>
<dbReference type="Pfam" id="PF02163">
    <property type="entry name" value="Peptidase_M50"/>
    <property type="match status" value="1"/>
</dbReference>
<evidence type="ECO:0000256" key="3">
    <source>
        <dbReference type="ARBA" id="ARBA00007931"/>
    </source>
</evidence>
<feature type="region of interest" description="Disordered" evidence="10">
    <location>
        <begin position="84"/>
        <end position="112"/>
    </location>
</feature>
<evidence type="ECO:0000256" key="8">
    <source>
        <dbReference type="ARBA" id="ARBA00022989"/>
    </source>
</evidence>
<protein>
    <submittedName>
        <fullName evidence="13">Site-2 protease family protein</fullName>
    </submittedName>
</protein>
<feature type="transmembrane region" description="Helical" evidence="11">
    <location>
        <begin position="427"/>
        <end position="451"/>
    </location>
</feature>
<comment type="similarity">
    <text evidence="3">Belongs to the peptidase M50B family.</text>
</comment>
<feature type="compositionally biased region" description="Low complexity" evidence="10">
    <location>
        <begin position="87"/>
        <end position="99"/>
    </location>
</feature>
<keyword evidence="9 11" id="KW-0472">Membrane</keyword>
<feature type="transmembrane region" description="Helical" evidence="11">
    <location>
        <begin position="246"/>
        <end position="264"/>
    </location>
</feature>